<dbReference type="InterPro" id="IPR036259">
    <property type="entry name" value="MFS_trans_sf"/>
</dbReference>
<evidence type="ECO:0000313" key="3">
    <source>
        <dbReference type="Proteomes" id="UP000291949"/>
    </source>
</evidence>
<gene>
    <name evidence="2" type="ORF">EQ811_13865</name>
</gene>
<dbReference type="AlphaFoldDB" id="A0A7Z7YSY5"/>
<evidence type="ECO:0000256" key="1">
    <source>
        <dbReference type="SAM" id="Phobius"/>
    </source>
</evidence>
<dbReference type="SUPFAM" id="SSF103473">
    <property type="entry name" value="MFS general substrate transporter"/>
    <property type="match status" value="1"/>
</dbReference>
<keyword evidence="1" id="KW-0812">Transmembrane</keyword>
<dbReference type="Proteomes" id="UP000291949">
    <property type="component" value="Unassembled WGS sequence"/>
</dbReference>
<accession>A0A7Z7YSY5</accession>
<feature type="non-terminal residue" evidence="2">
    <location>
        <position position="1"/>
    </location>
</feature>
<sequence length="156" mass="16813">IYGVSPLHFSWMFAGIGITLIVSSQLTGKLVDYIHTQTLLRLLTCIQIIGVCIVSLTLIQHGSFIFLVIGFITLVAPVTGVATLGFSIAMEESTTGNGSASSLLGLVQFLFGGIVTPLVNVKGEYNSMPYLTIIISAIVILVILHLINFKVFKTKR</sequence>
<feature type="transmembrane region" description="Helical" evidence="1">
    <location>
        <begin position="6"/>
        <end position="27"/>
    </location>
</feature>
<feature type="transmembrane region" description="Helical" evidence="1">
    <location>
        <begin position="102"/>
        <end position="121"/>
    </location>
</feature>
<feature type="transmembrane region" description="Helical" evidence="1">
    <location>
        <begin position="39"/>
        <end position="59"/>
    </location>
</feature>
<comment type="caution">
    <text evidence="2">The sequence shown here is derived from an EMBL/GenBank/DDBJ whole genome shotgun (WGS) entry which is preliminary data.</text>
</comment>
<feature type="transmembrane region" description="Helical" evidence="1">
    <location>
        <begin position="127"/>
        <end position="147"/>
    </location>
</feature>
<keyword evidence="1" id="KW-1133">Transmembrane helix</keyword>
<proteinExistence type="predicted"/>
<keyword evidence="1" id="KW-0472">Membrane</keyword>
<feature type="transmembrane region" description="Helical" evidence="1">
    <location>
        <begin position="65"/>
        <end position="90"/>
    </location>
</feature>
<protein>
    <submittedName>
        <fullName evidence="2">Bcr/CflA family drug resistance efflux transporter</fullName>
    </submittedName>
</protein>
<evidence type="ECO:0000313" key="2">
    <source>
        <dbReference type="EMBL" id="TBW73813.1"/>
    </source>
</evidence>
<name>A0A7Z7YSY5_STACP</name>
<dbReference type="EMBL" id="SCHC01000262">
    <property type="protein sequence ID" value="TBW73813.1"/>
    <property type="molecule type" value="Genomic_DNA"/>
</dbReference>
<dbReference type="Gene3D" id="1.20.1720.10">
    <property type="entry name" value="Multidrug resistance protein D"/>
    <property type="match status" value="1"/>
</dbReference>
<reference evidence="2 3" key="1">
    <citation type="journal article" date="2019" name="Sci. Transl. Med.">
        <title>Quorum sensing between bacterial species on the skin protects against epidermal injury in atopic dermatitis.</title>
        <authorList>
            <person name="Williams M.R."/>
        </authorList>
    </citation>
    <scope>NUCLEOTIDE SEQUENCE [LARGE SCALE GENOMIC DNA]</scope>
    <source>
        <strain evidence="2 3">H8</strain>
    </source>
</reference>
<organism evidence="2 3">
    <name type="scientific">Staphylococcus capitis</name>
    <dbReference type="NCBI Taxonomy" id="29388"/>
    <lineage>
        <taxon>Bacteria</taxon>
        <taxon>Bacillati</taxon>
        <taxon>Bacillota</taxon>
        <taxon>Bacilli</taxon>
        <taxon>Bacillales</taxon>
        <taxon>Staphylococcaceae</taxon>
        <taxon>Staphylococcus</taxon>
    </lineage>
</organism>